<feature type="binding site" evidence="4">
    <location>
        <position position="242"/>
    </location>
    <ligand>
        <name>1D-myo-inositol 2-(L-cysteinylamino)-2-deoxy-alpha-D-glucopyranoside</name>
        <dbReference type="ChEBI" id="CHEBI:58887"/>
    </ligand>
</feature>
<organism evidence="6 7">
    <name type="scientific">Subtercola vilae</name>
    <dbReference type="NCBI Taxonomy" id="2056433"/>
    <lineage>
        <taxon>Bacteria</taxon>
        <taxon>Bacillati</taxon>
        <taxon>Actinomycetota</taxon>
        <taxon>Actinomycetes</taxon>
        <taxon>Micrococcales</taxon>
        <taxon>Microbacteriaceae</taxon>
        <taxon>Subtercola</taxon>
    </lineage>
</organism>
<dbReference type="GO" id="GO:0008999">
    <property type="term" value="F:protein-N-terminal-alanine acetyltransferase activity"/>
    <property type="evidence" value="ECO:0007669"/>
    <property type="project" value="TreeGrafter"/>
</dbReference>
<gene>
    <name evidence="4 6" type="primary">mshD</name>
    <name evidence="6" type="ORF">D4765_08075</name>
</gene>
<dbReference type="CDD" id="cd04301">
    <property type="entry name" value="NAT_SF"/>
    <property type="match status" value="1"/>
</dbReference>
<proteinExistence type="inferred from homology"/>
<evidence type="ECO:0000259" key="5">
    <source>
        <dbReference type="PROSITE" id="PS51186"/>
    </source>
</evidence>
<feature type="binding site" evidence="4">
    <location>
        <begin position="79"/>
        <end position="81"/>
    </location>
    <ligand>
        <name>acetyl-CoA</name>
        <dbReference type="ChEBI" id="CHEBI:57288"/>
        <label>1</label>
    </ligand>
</feature>
<dbReference type="NCBIfam" id="TIGR03448">
    <property type="entry name" value="mycothiol_MshD"/>
    <property type="match status" value="1"/>
</dbReference>
<dbReference type="Gene3D" id="3.40.630.30">
    <property type="match status" value="1"/>
</dbReference>
<dbReference type="EMBL" id="QYRT01000012">
    <property type="protein sequence ID" value="TIH37357.1"/>
    <property type="molecule type" value="Genomic_DNA"/>
</dbReference>
<dbReference type="SUPFAM" id="SSF55729">
    <property type="entry name" value="Acyl-CoA N-acyltransferases (Nat)"/>
    <property type="match status" value="2"/>
</dbReference>
<feature type="binding site" evidence="4">
    <location>
        <begin position="253"/>
        <end position="259"/>
    </location>
    <ligand>
        <name>acetyl-CoA</name>
        <dbReference type="ChEBI" id="CHEBI:57288"/>
        <label>2</label>
    </ligand>
</feature>
<comment type="similarity">
    <text evidence="4">Belongs to the acetyltransferase family. MshD subfamily.</text>
</comment>
<dbReference type="GO" id="GO:0035447">
    <property type="term" value="F:mycothiol synthase activity"/>
    <property type="evidence" value="ECO:0007669"/>
    <property type="project" value="UniProtKB-UniRule"/>
</dbReference>
<feature type="binding site" evidence="4">
    <location>
        <begin position="246"/>
        <end position="248"/>
    </location>
    <ligand>
        <name>acetyl-CoA</name>
        <dbReference type="ChEBI" id="CHEBI:57288"/>
        <label>2</label>
    </ligand>
</feature>
<sequence>MTASLGLAEFDPEGAAHVAALTALLSRATLSDGQPPFNDQTLADARAGTNFVVLAFEGDRLDSDSLVGAAAVTDDTLELVIAPDARRRGHGEALTAHMLTSRTGPLLVRLLEPFVAAHPAPTLAWAHGDHPGARALAARHDFEPVRTLLQLRMPLTAEMPPPPGVTRVEAFVPGQDDESWVELNARVFHGHPEQGRLTVDDLHARMADDWFDANDFLIARSPDGEMIGYNWLKVEPGDTVGEIYVIGVDASHSGQGLGRELMLRGLAHLLGRGCRTAALYVEEDNTPAVPLYRSLGFTDHTIDVQYRRR</sequence>
<evidence type="ECO:0000256" key="1">
    <source>
        <dbReference type="ARBA" id="ARBA00022679"/>
    </source>
</evidence>
<feature type="domain" description="N-acetyltransferase" evidence="5">
    <location>
        <begin position="166"/>
        <end position="309"/>
    </location>
</feature>
<dbReference type="PANTHER" id="PTHR43617:SF31">
    <property type="entry name" value="MYCOTHIOL ACETYLTRANSFERASE"/>
    <property type="match status" value="1"/>
</dbReference>
<dbReference type="InterPro" id="IPR016181">
    <property type="entry name" value="Acyl_CoA_acyltransferase"/>
</dbReference>
<dbReference type="HAMAP" id="MF_01698">
    <property type="entry name" value="MshD"/>
    <property type="match status" value="1"/>
</dbReference>
<name>A0A4T2C076_9MICO</name>
<keyword evidence="2 4" id="KW-0677">Repeat</keyword>
<evidence type="ECO:0000313" key="6">
    <source>
        <dbReference type="EMBL" id="TIH37357.1"/>
    </source>
</evidence>
<dbReference type="Proteomes" id="UP000306192">
    <property type="component" value="Unassembled WGS sequence"/>
</dbReference>
<protein>
    <recommendedName>
        <fullName evidence="4">Mycothiol acetyltransferase</fullName>
        <shortName evidence="4">MSH acetyltransferase</shortName>
        <ecNumber evidence="4">2.3.1.189</ecNumber>
    </recommendedName>
    <alternativeName>
        <fullName evidence="4">Mycothiol synthase</fullName>
    </alternativeName>
</protein>
<evidence type="ECO:0000313" key="7">
    <source>
        <dbReference type="Proteomes" id="UP000306192"/>
    </source>
</evidence>
<comment type="function">
    <text evidence="4">Catalyzes the transfer of acetyl from acetyl-CoA to desacetylmycothiol (Cys-GlcN-Ins) to form mycothiol.</text>
</comment>
<evidence type="ECO:0000256" key="4">
    <source>
        <dbReference type="HAMAP-Rule" id="MF_01698"/>
    </source>
</evidence>
<keyword evidence="7" id="KW-1185">Reference proteome</keyword>
<dbReference type="InterPro" id="IPR050276">
    <property type="entry name" value="MshD_Acetyltransferase"/>
</dbReference>
<feature type="binding site" evidence="4">
    <location>
        <position position="280"/>
    </location>
    <ligand>
        <name>1D-myo-inositol 2-(L-cysteinylamino)-2-deoxy-alpha-D-glucopyranoside</name>
        <dbReference type="ChEBI" id="CHEBI:58887"/>
    </ligand>
</feature>
<dbReference type="AlphaFoldDB" id="A0A4T2C076"/>
<feature type="binding site" evidence="4">
    <location>
        <position position="233"/>
    </location>
    <ligand>
        <name>1D-myo-inositol 2-(L-cysteinylamino)-2-deoxy-alpha-D-glucopyranoside</name>
        <dbReference type="ChEBI" id="CHEBI:58887"/>
    </ligand>
</feature>
<feature type="binding site" evidence="4">
    <location>
        <position position="39"/>
    </location>
    <ligand>
        <name>1D-myo-inositol 2-(L-cysteinylamino)-2-deoxy-alpha-D-glucopyranoside</name>
        <dbReference type="ChEBI" id="CHEBI:58887"/>
    </ligand>
</feature>
<dbReference type="InterPro" id="IPR000182">
    <property type="entry name" value="GNAT_dom"/>
</dbReference>
<reference evidence="6 7" key="1">
    <citation type="journal article" date="2019" name="Microorganisms">
        <title>Systematic Affiliation and Genome Analysis of Subtercola vilae DB165(T) with Particular Emphasis on Cold Adaptation of an Isolate from a High-Altitude Cold Volcano Lake.</title>
        <authorList>
            <person name="Villalobos A.S."/>
            <person name="Wiese J."/>
            <person name="Imhoff J.F."/>
            <person name="Dorador C."/>
            <person name="Keller A."/>
            <person name="Hentschel U."/>
        </authorList>
    </citation>
    <scope>NUCLEOTIDE SEQUENCE [LARGE SCALE GENOMIC DNA]</scope>
    <source>
        <strain evidence="6 7">DB165</strain>
    </source>
</reference>
<dbReference type="PIRSF" id="PIRSF021524">
    <property type="entry name" value="MSH_acetyltransferase"/>
    <property type="match status" value="1"/>
</dbReference>
<dbReference type="OrthoDB" id="3208058at2"/>
<dbReference type="PROSITE" id="PS51186">
    <property type="entry name" value="GNAT"/>
    <property type="match status" value="1"/>
</dbReference>
<dbReference type="RefSeq" id="WP_136641778.1">
    <property type="nucleotide sequence ID" value="NZ_QYRT01000012.1"/>
</dbReference>
<feature type="binding site" evidence="4">
    <location>
        <position position="193"/>
    </location>
    <ligand>
        <name>1D-myo-inositol 2-(L-cysteinylamino)-2-deoxy-alpha-D-glucopyranoside</name>
        <dbReference type="ChEBI" id="CHEBI:58887"/>
    </ligand>
</feature>
<comment type="subunit">
    <text evidence="4">Monomer.</text>
</comment>
<dbReference type="InterPro" id="IPR017813">
    <property type="entry name" value="Mycothiol_AcTrfase"/>
</dbReference>
<dbReference type="Pfam" id="PF00583">
    <property type="entry name" value="Acetyltransf_1"/>
    <property type="match status" value="1"/>
</dbReference>
<evidence type="ECO:0000256" key="2">
    <source>
        <dbReference type="ARBA" id="ARBA00022737"/>
    </source>
</evidence>
<comment type="catalytic activity">
    <reaction evidence="4">
        <text>1D-myo-inositol 2-(L-cysteinylamino)-2-deoxy-alpha-D-glucopyranoside + acetyl-CoA = mycothiol + CoA + H(+)</text>
        <dbReference type="Rhea" id="RHEA:26172"/>
        <dbReference type="ChEBI" id="CHEBI:15378"/>
        <dbReference type="ChEBI" id="CHEBI:16768"/>
        <dbReference type="ChEBI" id="CHEBI:57287"/>
        <dbReference type="ChEBI" id="CHEBI:57288"/>
        <dbReference type="ChEBI" id="CHEBI:58887"/>
        <dbReference type="EC" id="2.3.1.189"/>
    </reaction>
</comment>
<comment type="caution">
    <text evidence="6">The sequence shown here is derived from an EMBL/GenBank/DDBJ whole genome shotgun (WGS) entry which is preliminary data.</text>
</comment>
<dbReference type="GO" id="GO:0010125">
    <property type="term" value="P:mycothiol biosynthetic process"/>
    <property type="evidence" value="ECO:0007669"/>
    <property type="project" value="UniProtKB-UniRule"/>
</dbReference>
<dbReference type="PANTHER" id="PTHR43617">
    <property type="entry name" value="L-AMINO ACID N-ACETYLTRANSFERASE"/>
    <property type="match status" value="1"/>
</dbReference>
<keyword evidence="1 4" id="KW-0808">Transferase</keyword>
<evidence type="ECO:0000256" key="3">
    <source>
        <dbReference type="ARBA" id="ARBA00023315"/>
    </source>
</evidence>
<accession>A0A4T2C076</accession>
<keyword evidence="3 4" id="KW-0012">Acyltransferase</keyword>
<dbReference type="EC" id="2.3.1.189" evidence="4"/>
<comment type="caution">
    <text evidence="4">Lacks conserved residue(s) required for the propagation of feature annotation.</text>
</comment>